<reference evidence="5 6" key="1">
    <citation type="submission" date="2024-08" db="EMBL/GenBank/DDBJ databases">
        <authorList>
            <person name="Cucini C."/>
            <person name="Frati F."/>
        </authorList>
    </citation>
    <scope>NUCLEOTIDE SEQUENCE [LARGE SCALE GENOMIC DNA]</scope>
</reference>
<evidence type="ECO:0000256" key="2">
    <source>
        <dbReference type="PROSITE-ProRule" id="PRU00176"/>
    </source>
</evidence>
<keyword evidence="1 2" id="KW-0694">RNA-binding</keyword>
<evidence type="ECO:0000256" key="3">
    <source>
        <dbReference type="SAM" id="MobiDB-lite"/>
    </source>
</evidence>
<dbReference type="Pfam" id="PF00076">
    <property type="entry name" value="RRM_1"/>
    <property type="match status" value="1"/>
</dbReference>
<dbReference type="PROSITE" id="PS50102">
    <property type="entry name" value="RRM"/>
    <property type="match status" value="1"/>
</dbReference>
<name>A0ABP1QXM7_9HEXA</name>
<dbReference type="SMART" id="SM00360">
    <property type="entry name" value="RRM"/>
    <property type="match status" value="1"/>
</dbReference>
<dbReference type="SUPFAM" id="SSF54928">
    <property type="entry name" value="RNA-binding domain, RBD"/>
    <property type="match status" value="1"/>
</dbReference>
<dbReference type="InterPro" id="IPR034784">
    <property type="entry name" value="PDIP3_RRM"/>
</dbReference>
<protein>
    <recommendedName>
        <fullName evidence="4">RRM domain-containing protein</fullName>
    </recommendedName>
</protein>
<accession>A0ABP1QXM7</accession>
<evidence type="ECO:0000259" key="4">
    <source>
        <dbReference type="PROSITE" id="PS50102"/>
    </source>
</evidence>
<evidence type="ECO:0000313" key="6">
    <source>
        <dbReference type="Proteomes" id="UP001642540"/>
    </source>
</evidence>
<evidence type="ECO:0000256" key="1">
    <source>
        <dbReference type="ARBA" id="ARBA00022884"/>
    </source>
</evidence>
<dbReference type="InterPro" id="IPR051229">
    <property type="entry name" value="ALYREF_mRNA_export"/>
</dbReference>
<feature type="domain" description="RRM" evidence="4">
    <location>
        <begin position="244"/>
        <end position="315"/>
    </location>
</feature>
<dbReference type="PANTHER" id="PTHR19965">
    <property type="entry name" value="RNA AND EXPORT FACTOR BINDING PROTEIN"/>
    <property type="match status" value="1"/>
</dbReference>
<comment type="caution">
    <text evidence="5">The sequence shown here is derived from an EMBL/GenBank/DDBJ whole genome shotgun (WGS) entry which is preliminary data.</text>
</comment>
<feature type="region of interest" description="Disordered" evidence="3">
    <location>
        <begin position="1"/>
        <end position="22"/>
    </location>
</feature>
<proteinExistence type="predicted"/>
<keyword evidence="6" id="KW-1185">Reference proteome</keyword>
<evidence type="ECO:0000313" key="5">
    <source>
        <dbReference type="EMBL" id="CAL8114026.1"/>
    </source>
</evidence>
<dbReference type="Proteomes" id="UP001642540">
    <property type="component" value="Unassembled WGS sequence"/>
</dbReference>
<dbReference type="EMBL" id="CAXLJM020000049">
    <property type="protein sequence ID" value="CAL8114026.1"/>
    <property type="molecule type" value="Genomic_DNA"/>
</dbReference>
<dbReference type="InterPro" id="IPR035979">
    <property type="entry name" value="RBD_domain_sf"/>
</dbReference>
<feature type="region of interest" description="Disordered" evidence="3">
    <location>
        <begin position="209"/>
        <end position="228"/>
    </location>
</feature>
<dbReference type="InterPro" id="IPR000504">
    <property type="entry name" value="RRM_dom"/>
</dbReference>
<gene>
    <name evidence="5" type="ORF">ODALV1_LOCUS16280</name>
</gene>
<dbReference type="InterPro" id="IPR012677">
    <property type="entry name" value="Nucleotide-bd_a/b_plait_sf"/>
</dbReference>
<dbReference type="Gene3D" id="3.30.70.330">
    <property type="match status" value="1"/>
</dbReference>
<organism evidence="5 6">
    <name type="scientific">Orchesella dallaii</name>
    <dbReference type="NCBI Taxonomy" id="48710"/>
    <lineage>
        <taxon>Eukaryota</taxon>
        <taxon>Metazoa</taxon>
        <taxon>Ecdysozoa</taxon>
        <taxon>Arthropoda</taxon>
        <taxon>Hexapoda</taxon>
        <taxon>Collembola</taxon>
        <taxon>Entomobryomorpha</taxon>
        <taxon>Entomobryoidea</taxon>
        <taxon>Orchesellidae</taxon>
        <taxon>Orchesellinae</taxon>
        <taxon>Orchesella</taxon>
    </lineage>
</organism>
<dbReference type="CDD" id="cd12681">
    <property type="entry name" value="RRM_SKAR"/>
    <property type="match status" value="1"/>
</dbReference>
<dbReference type="PANTHER" id="PTHR19965:SF35">
    <property type="entry name" value="RNA ANNEALING PROTEIN YRA1"/>
    <property type="match status" value="1"/>
</dbReference>
<sequence>MQRSGMRGFARANRGNIKDRLGFQTQSARQKGLLTTPGKRPAVKSRLGGVAAATIGQILDARQKINLNRVKKGRIGDARDKIEAKRRGKPLNPGNKFKNLTITATLDPGAQNNNMGRAPLPYYEEEPQRPGPGPRFTAGYPMESSGMFRSAAMDVYNSPPGPSNASFGHDDGLFLTRTISNPAATANNYSSYSQQRSPLQSKPNISYRSYAASSQHSEAMDEDEPQPRRMSLRLAPPATSESRYKVLVSNLQPSVTSDDILELFGDIGRLMEARLTSSGHAEVVYTKKADALKAVEAYHNRLLDGSPMRVFLETTGPSASGGGTTTLKSAAGSSIKLPKAASTVKIQPDISAIHKVLFNPSSSSATRGLFKAGQGQ</sequence>